<accession>A0A368E0P4</accession>
<evidence type="ECO:0000313" key="2">
    <source>
        <dbReference type="Proteomes" id="UP000252132"/>
    </source>
</evidence>
<dbReference type="EMBL" id="QOQF01000006">
    <property type="protein sequence ID" value="RCL77667.1"/>
    <property type="molecule type" value="Genomic_DNA"/>
</dbReference>
<proteinExistence type="predicted"/>
<protein>
    <submittedName>
        <fullName evidence="1">DUF1489 family protein</fullName>
    </submittedName>
</protein>
<dbReference type="AlphaFoldDB" id="A0A368E0P4"/>
<dbReference type="PIRSF" id="PIRSF032025">
    <property type="entry name" value="UCP032025"/>
    <property type="match status" value="1"/>
</dbReference>
<gene>
    <name evidence="1" type="ORF">DBW69_02750</name>
</gene>
<organism evidence="1 2">
    <name type="scientific">PS1 clade bacterium</name>
    <dbReference type="NCBI Taxonomy" id="2175152"/>
    <lineage>
        <taxon>Bacteria</taxon>
        <taxon>Pseudomonadati</taxon>
        <taxon>Pseudomonadota</taxon>
        <taxon>Alphaproteobacteria</taxon>
        <taxon>PS1 clade</taxon>
    </lineage>
</organism>
<reference evidence="1 2" key="1">
    <citation type="journal article" date="2018" name="Microbiome">
        <title>Fine metagenomic profile of the Mediterranean stratified and mixed water columns revealed by assembly and recruitment.</title>
        <authorList>
            <person name="Haro-Moreno J.M."/>
            <person name="Lopez-Perez M."/>
            <person name="De La Torre J.R."/>
            <person name="Picazo A."/>
            <person name="Camacho A."/>
            <person name="Rodriguez-Valera F."/>
        </authorList>
    </citation>
    <scope>NUCLEOTIDE SEQUENCE [LARGE SCALE GENOMIC DNA]</scope>
    <source>
        <strain evidence="1">MED-G55</strain>
    </source>
</reference>
<dbReference type="Proteomes" id="UP000252132">
    <property type="component" value="Unassembled WGS sequence"/>
</dbReference>
<name>A0A368E0P4_9PROT</name>
<comment type="caution">
    <text evidence="1">The sequence shown here is derived from an EMBL/GenBank/DDBJ whole genome shotgun (WGS) entry which is preliminary data.</text>
</comment>
<dbReference type="Pfam" id="PF07370">
    <property type="entry name" value="DUF1489"/>
    <property type="match status" value="1"/>
</dbReference>
<evidence type="ECO:0000313" key="1">
    <source>
        <dbReference type="EMBL" id="RCL77667.1"/>
    </source>
</evidence>
<sequence>MTLHLIKLAARATGVDDLVNWQTYVRETHGELFHTTRMMPKRVNELLDDGSIYWVIKRKIRVRQSILDIQPFTDEAGIKRCHIFLDPELIATRQQARRPFQGWRYLPATDAPEDMPMAAEGDDELPEHLKAELMALGLL</sequence>
<dbReference type="InterPro" id="IPR008320">
    <property type="entry name" value="UCP032025"/>
</dbReference>